<sequence>MADEKDEPEAPEGEPPKKEEPPKPSEEDAKEAEEPDDSDPVGGLGDERHFEQVEEYARARGLGHRIFDGRSSLQVVFADSIQGNIVGGDQRNREGESATGLYAERVPRTGLDELARVLVRPPDWEQMRTALDERHLLVLRGRRGWGRTATAIALLSGLDAVHKATVRGDLAELPVGSLPERSGFVIDDPGGRLAGLEALDAEMFADRLKKRGSKAVIVVDSRSRPSGKGTGRFTVEMTGPPDPGELVEAHLTERLGTLAAARAALDPESAELLRAVTPDTFEAQILAEFAQDLADAEHGPRTAADARDDYHERMKTDVGDWLDKVAEDGGLLALACSMAVFDGLNCEAVQRGAEALEKIRAPRRTETGTEAPGIVKRDDLFGKIRARTVAETRTGRYGEMDVELAGFVNERYPPQVLEHVWKQYNLKQPLLQWLTQMSEDLELSVAVRAASAVGYFARFSFPLVRREVIAPWARSRRANEREFAVVALEMLAQDPARVPQALNLVSEWAAANGGMQRLTAARALGSGVGTVLPGGPDRDLAALAEGADDALALSVARSMRELFAVADPERGAALLSVMERWAGETRKGRRIAAVAGFLECADLRVRTEYRGERTVCPALLWLASTSGGFANAEDADPETAERIAKSTAALLAASLVTPQLSAETGAMLRSWVATARRFPALGGELFALLERAAPTHRHENLMKHHLNRLARR</sequence>
<feature type="compositionally biased region" description="Acidic residues" evidence="1">
    <location>
        <begin position="28"/>
        <end position="39"/>
    </location>
</feature>
<accession>A0A1G6W0K2</accession>
<proteinExistence type="predicted"/>
<protein>
    <submittedName>
        <fullName evidence="2">Uncharacterized protein</fullName>
    </submittedName>
</protein>
<keyword evidence="3" id="KW-1185">Reference proteome</keyword>
<feature type="compositionally biased region" description="Acidic residues" evidence="1">
    <location>
        <begin position="1"/>
        <end position="12"/>
    </location>
</feature>
<dbReference type="Proteomes" id="UP000198949">
    <property type="component" value="Unassembled WGS sequence"/>
</dbReference>
<name>A0A1G6W0K2_9ACTN</name>
<gene>
    <name evidence="2" type="ORF">SAMN05216270_105236</name>
</gene>
<evidence type="ECO:0000256" key="1">
    <source>
        <dbReference type="SAM" id="MobiDB-lite"/>
    </source>
</evidence>
<dbReference type="OrthoDB" id="3286208at2"/>
<organism evidence="2 3">
    <name type="scientific">Glycomyces harbinensis</name>
    <dbReference type="NCBI Taxonomy" id="58114"/>
    <lineage>
        <taxon>Bacteria</taxon>
        <taxon>Bacillati</taxon>
        <taxon>Actinomycetota</taxon>
        <taxon>Actinomycetes</taxon>
        <taxon>Glycomycetales</taxon>
        <taxon>Glycomycetaceae</taxon>
        <taxon>Glycomyces</taxon>
    </lineage>
</organism>
<evidence type="ECO:0000313" key="2">
    <source>
        <dbReference type="EMBL" id="SDD59304.1"/>
    </source>
</evidence>
<feature type="region of interest" description="Disordered" evidence="1">
    <location>
        <begin position="1"/>
        <end position="46"/>
    </location>
</feature>
<dbReference type="STRING" id="58114.SAMN05216270_105236"/>
<dbReference type="RefSeq" id="WP_091033540.1">
    <property type="nucleotide sequence ID" value="NZ_FNAD01000005.1"/>
</dbReference>
<dbReference type="AlphaFoldDB" id="A0A1G6W0K2"/>
<dbReference type="EMBL" id="FNAD01000005">
    <property type="protein sequence ID" value="SDD59304.1"/>
    <property type="molecule type" value="Genomic_DNA"/>
</dbReference>
<reference evidence="3" key="1">
    <citation type="submission" date="2016-10" db="EMBL/GenBank/DDBJ databases">
        <authorList>
            <person name="Varghese N."/>
            <person name="Submissions S."/>
        </authorList>
    </citation>
    <scope>NUCLEOTIDE SEQUENCE [LARGE SCALE GENOMIC DNA]</scope>
    <source>
        <strain evidence="3">CGMCC 4.3516</strain>
    </source>
</reference>
<evidence type="ECO:0000313" key="3">
    <source>
        <dbReference type="Proteomes" id="UP000198949"/>
    </source>
</evidence>
<feature type="compositionally biased region" description="Basic and acidic residues" evidence="1">
    <location>
        <begin position="14"/>
        <end position="27"/>
    </location>
</feature>